<dbReference type="SUPFAM" id="SSF56935">
    <property type="entry name" value="Porins"/>
    <property type="match status" value="1"/>
</dbReference>
<evidence type="ECO:0000313" key="10">
    <source>
        <dbReference type="EMBL" id="MBB6228472.1"/>
    </source>
</evidence>
<protein>
    <submittedName>
        <fullName evidence="10">TonB-dependent receptor</fullName>
    </submittedName>
</protein>
<comment type="similarity">
    <text evidence="6">Belongs to the TonB-dependent receptor family.</text>
</comment>
<dbReference type="NCBIfam" id="TIGR01782">
    <property type="entry name" value="TonB-Xanth-Caul"/>
    <property type="match status" value="1"/>
</dbReference>
<keyword evidence="11" id="KW-1185">Reference proteome</keyword>
<dbReference type="InterPro" id="IPR010104">
    <property type="entry name" value="TonB_rcpt_bac"/>
</dbReference>
<dbReference type="PROSITE" id="PS01156">
    <property type="entry name" value="TONB_DEPENDENT_REC_2"/>
    <property type="match status" value="1"/>
</dbReference>
<name>A0A841LGZ7_9SPHN</name>
<dbReference type="InterPro" id="IPR036942">
    <property type="entry name" value="Beta-barrel_TonB_sf"/>
</dbReference>
<evidence type="ECO:0000259" key="8">
    <source>
        <dbReference type="Pfam" id="PF00593"/>
    </source>
</evidence>
<evidence type="ECO:0000256" key="5">
    <source>
        <dbReference type="ARBA" id="ARBA00023237"/>
    </source>
</evidence>
<evidence type="ECO:0000256" key="4">
    <source>
        <dbReference type="ARBA" id="ARBA00023136"/>
    </source>
</evidence>
<evidence type="ECO:0000256" key="3">
    <source>
        <dbReference type="ARBA" id="ARBA00023077"/>
    </source>
</evidence>
<sequence length="859" mass="93974">MFWRLLVGAAAFGIAAPVLAQAVPEEGDALSDDEILVLSPIKEAQALAIQEQRRADNLVSVLAADSIGRFPDQNAAAALSRLPAIAVQRDQGQERYIQVRGAPNRWTSVLVDGVPIIGVDEGGASRAFRFDAIPSVILSSVTVNKSLTADIPAEAVVALIDLKTFSPMDRKGFDVAGDLGYGWMELGGGQQRQASLRVSWSNDKFGVLLAGSHYLRDQITDNREFAYGPDNLPTTFDFRSYILTRENNGLSAGLEFRPAEGHRLFVKGIFTEFNDDEERNQYVFQNSGAFSGTRTASSGDLVGVSVRGTLSDSDYRNRNYLLTLGGDHELGSDWSATWRGNYTKVINTSYIPLLLQNQALNPFLRPSLTYDRSNPDLPTLSLFTTVPGPGTPPTPARVRGTPLQAFNQAGFDFNVALPLFSSIRSESYTAKADVTGTLGDAVLKFGAQYDDRDIDGNVFSQITRNVAGLPAADYLTDRPWETGFPSGTSFRYVDNKRLRRDLEAALDAAIPGGFDREGFISPTERYEIGEQLFAAYGSAAFEFGRAKVVAGGRIENFVQESSGFLRIGTTFTPLTVRNSYWDFFPSINAKIDLTDDLVLRLAGQRSVSRPGFGQVRPGAAISDTSTPGTVAGGNPNLRPEYTWGLDTALEYYIPGDGLLSASFYYRWVDNVLFDSRTRVNSDIYDSGGIDRSNYDLISTLNGNNGKLYGLELSYLQQFEFLPGALSGFGFQGNVSFIGGDFDTFDRTGAGFPGTSDRIVNASLFYEKYGFSGRVSYQWRSDWVDTLGGFGVGVGGDERRAGYANLDVALRYQVTPNIGVFVDATNLTDEIYVAYQGARDRPTEVEQIGRRFLAGVRFNF</sequence>
<evidence type="ECO:0000256" key="6">
    <source>
        <dbReference type="RuleBase" id="RU003357"/>
    </source>
</evidence>
<dbReference type="GO" id="GO:0009279">
    <property type="term" value="C:cell outer membrane"/>
    <property type="evidence" value="ECO:0007669"/>
    <property type="project" value="UniProtKB-SubCell"/>
</dbReference>
<dbReference type="PANTHER" id="PTHR40980:SF4">
    <property type="entry name" value="TONB-DEPENDENT RECEPTOR-LIKE BETA-BARREL DOMAIN-CONTAINING PROTEIN"/>
    <property type="match status" value="1"/>
</dbReference>
<evidence type="ECO:0000256" key="1">
    <source>
        <dbReference type="ARBA" id="ARBA00004442"/>
    </source>
</evidence>
<dbReference type="Pfam" id="PF07715">
    <property type="entry name" value="Plug"/>
    <property type="match status" value="1"/>
</dbReference>
<dbReference type="InterPro" id="IPR037066">
    <property type="entry name" value="Plug_dom_sf"/>
</dbReference>
<dbReference type="PANTHER" id="PTHR40980">
    <property type="entry name" value="PLUG DOMAIN-CONTAINING PROTEIN"/>
    <property type="match status" value="1"/>
</dbReference>
<accession>A0A841LGZ7</accession>
<keyword evidence="5" id="KW-0998">Cell outer membrane</keyword>
<organism evidence="10 11">
    <name type="scientific">Polymorphobacter multimanifer</name>
    <dbReference type="NCBI Taxonomy" id="1070431"/>
    <lineage>
        <taxon>Bacteria</taxon>
        <taxon>Pseudomonadati</taxon>
        <taxon>Pseudomonadota</taxon>
        <taxon>Alphaproteobacteria</taxon>
        <taxon>Sphingomonadales</taxon>
        <taxon>Sphingosinicellaceae</taxon>
        <taxon>Polymorphobacter</taxon>
    </lineage>
</organism>
<comment type="subcellular location">
    <subcellularLocation>
        <location evidence="1 6">Cell outer membrane</location>
    </subcellularLocation>
</comment>
<feature type="domain" description="TonB-dependent receptor plug" evidence="9">
    <location>
        <begin position="53"/>
        <end position="146"/>
    </location>
</feature>
<feature type="chain" id="PRO_5032850939" evidence="7">
    <location>
        <begin position="21"/>
        <end position="859"/>
    </location>
</feature>
<gene>
    <name evidence="10" type="ORF">FHS79_002659</name>
</gene>
<feature type="domain" description="TonB-dependent receptor-like beta-barrel" evidence="8">
    <location>
        <begin position="379"/>
        <end position="826"/>
    </location>
</feature>
<reference evidence="10 11" key="1">
    <citation type="submission" date="2020-08" db="EMBL/GenBank/DDBJ databases">
        <title>Genomic Encyclopedia of Type Strains, Phase IV (KMG-IV): sequencing the most valuable type-strain genomes for metagenomic binning, comparative biology and taxonomic classification.</title>
        <authorList>
            <person name="Goeker M."/>
        </authorList>
    </citation>
    <scope>NUCLEOTIDE SEQUENCE [LARGE SCALE GENOMIC DNA]</scope>
    <source>
        <strain evidence="10 11">DSM 102189</strain>
    </source>
</reference>
<dbReference type="Pfam" id="PF00593">
    <property type="entry name" value="TonB_dep_Rec_b-barrel"/>
    <property type="match status" value="1"/>
</dbReference>
<dbReference type="Proteomes" id="UP000538147">
    <property type="component" value="Unassembled WGS sequence"/>
</dbReference>
<proteinExistence type="inferred from homology"/>
<keyword evidence="4 6" id="KW-0472">Membrane</keyword>
<dbReference type="Gene3D" id="2.170.130.10">
    <property type="entry name" value="TonB-dependent receptor, plug domain"/>
    <property type="match status" value="1"/>
</dbReference>
<feature type="signal peptide" evidence="7">
    <location>
        <begin position="1"/>
        <end position="20"/>
    </location>
</feature>
<dbReference type="InterPro" id="IPR000531">
    <property type="entry name" value="Beta-barrel_TonB"/>
</dbReference>
<keyword evidence="3 6" id="KW-0798">TonB box</keyword>
<dbReference type="Gene3D" id="2.40.170.20">
    <property type="entry name" value="TonB-dependent receptor, beta-barrel domain"/>
    <property type="match status" value="1"/>
</dbReference>
<dbReference type="RefSeq" id="WP_184200843.1">
    <property type="nucleotide sequence ID" value="NZ_BMOX01000038.1"/>
</dbReference>
<keyword evidence="2 7" id="KW-0732">Signal</keyword>
<evidence type="ECO:0000256" key="7">
    <source>
        <dbReference type="SAM" id="SignalP"/>
    </source>
</evidence>
<comment type="caution">
    <text evidence="10">The sequence shown here is derived from an EMBL/GenBank/DDBJ whole genome shotgun (WGS) entry which is preliminary data.</text>
</comment>
<dbReference type="InterPro" id="IPR012910">
    <property type="entry name" value="Plug_dom"/>
</dbReference>
<dbReference type="AlphaFoldDB" id="A0A841LGZ7"/>
<evidence type="ECO:0000256" key="2">
    <source>
        <dbReference type="ARBA" id="ARBA00022729"/>
    </source>
</evidence>
<evidence type="ECO:0000259" key="9">
    <source>
        <dbReference type="Pfam" id="PF07715"/>
    </source>
</evidence>
<keyword evidence="10" id="KW-0675">Receptor</keyword>
<dbReference type="EMBL" id="JACIIV010000019">
    <property type="protein sequence ID" value="MBB6228472.1"/>
    <property type="molecule type" value="Genomic_DNA"/>
</dbReference>
<dbReference type="InterPro" id="IPR010917">
    <property type="entry name" value="TonB_rcpt_CS"/>
</dbReference>
<evidence type="ECO:0000313" key="11">
    <source>
        <dbReference type="Proteomes" id="UP000538147"/>
    </source>
</evidence>